<proteinExistence type="predicted"/>
<accession>A0ABW2RCH8</accession>
<gene>
    <name evidence="1" type="ORF">ACFQNJ_14630</name>
</gene>
<organism evidence="1 2">
    <name type="scientific">Hydrogenophaga bisanensis</name>
    <dbReference type="NCBI Taxonomy" id="439611"/>
    <lineage>
        <taxon>Bacteria</taxon>
        <taxon>Pseudomonadati</taxon>
        <taxon>Pseudomonadota</taxon>
        <taxon>Betaproteobacteria</taxon>
        <taxon>Burkholderiales</taxon>
        <taxon>Comamonadaceae</taxon>
        <taxon>Hydrogenophaga</taxon>
    </lineage>
</organism>
<protein>
    <submittedName>
        <fullName evidence="1">DOMON-like domain-containing protein</fullName>
    </submittedName>
</protein>
<dbReference type="CDD" id="cd09627">
    <property type="entry name" value="DOMON_murB_like"/>
    <property type="match status" value="1"/>
</dbReference>
<dbReference type="Proteomes" id="UP001596495">
    <property type="component" value="Unassembled WGS sequence"/>
</dbReference>
<sequence>MTPRDRSSSDLATLPAPALALQVHPASAWHPDLTVMASLALAGTLDGPALLIDYRIHGDLNDLKVPPPTDPVATDGLWQHTCAEAFLGLAQASAYREFNFSPSSQWASYAFEDERVRASASVPVGHACPAVSCSATSDTLRVLALIPAPLWPAPGPCLIGLTTVLEHQDGRLSYWALAHPKDRPDFHDRQAWTPLPFSLSGHRPS</sequence>
<dbReference type="RefSeq" id="WP_382258905.1">
    <property type="nucleotide sequence ID" value="NZ_JBHTBX010000010.1"/>
</dbReference>
<dbReference type="EMBL" id="JBHTBX010000010">
    <property type="protein sequence ID" value="MFC7435748.1"/>
    <property type="molecule type" value="Genomic_DNA"/>
</dbReference>
<evidence type="ECO:0000313" key="1">
    <source>
        <dbReference type="EMBL" id="MFC7435748.1"/>
    </source>
</evidence>
<name>A0ABW2RCH8_9BURK</name>
<evidence type="ECO:0000313" key="2">
    <source>
        <dbReference type="Proteomes" id="UP001596495"/>
    </source>
</evidence>
<comment type="caution">
    <text evidence="1">The sequence shown here is derived from an EMBL/GenBank/DDBJ whole genome shotgun (WGS) entry which is preliminary data.</text>
</comment>
<reference evidence="2" key="1">
    <citation type="journal article" date="2019" name="Int. J. Syst. Evol. Microbiol.">
        <title>The Global Catalogue of Microorganisms (GCM) 10K type strain sequencing project: providing services to taxonomists for standard genome sequencing and annotation.</title>
        <authorList>
            <consortium name="The Broad Institute Genomics Platform"/>
            <consortium name="The Broad Institute Genome Sequencing Center for Infectious Disease"/>
            <person name="Wu L."/>
            <person name="Ma J."/>
        </authorList>
    </citation>
    <scope>NUCLEOTIDE SEQUENCE [LARGE SCALE GENOMIC DNA]</scope>
    <source>
        <strain evidence="2">CCUG 54518</strain>
    </source>
</reference>
<keyword evidence="2" id="KW-1185">Reference proteome</keyword>